<evidence type="ECO:0000313" key="9">
    <source>
        <dbReference type="Proteomes" id="UP000087171"/>
    </source>
</evidence>
<feature type="domain" description="Pectinesterase catalytic" evidence="8">
    <location>
        <begin position="4"/>
        <end position="200"/>
    </location>
</feature>
<dbReference type="Pfam" id="PF01095">
    <property type="entry name" value="Pectinesterase"/>
    <property type="match status" value="1"/>
</dbReference>
<dbReference type="InterPro" id="IPR011050">
    <property type="entry name" value="Pectin_lyase_fold/virulence"/>
</dbReference>
<evidence type="ECO:0000259" key="8">
    <source>
        <dbReference type="Pfam" id="PF01095"/>
    </source>
</evidence>
<dbReference type="PANTHER" id="PTHR31321">
    <property type="entry name" value="ACYL-COA THIOESTER HYDROLASE YBHC-RELATED"/>
    <property type="match status" value="1"/>
</dbReference>
<keyword evidence="7" id="KW-0063">Aspartyl esterase</keyword>
<evidence type="ECO:0000256" key="7">
    <source>
        <dbReference type="ARBA" id="ARBA00023085"/>
    </source>
</evidence>
<keyword evidence="9" id="KW-1185">Reference proteome</keyword>
<comment type="similarity">
    <text evidence="3">Belongs to the pectinesterase family.</text>
</comment>
<gene>
    <name evidence="10" type="primary">LOC101494152</name>
</gene>
<dbReference type="SUPFAM" id="SSF51126">
    <property type="entry name" value="Pectin lyase-like"/>
    <property type="match status" value="1"/>
</dbReference>
<comment type="subcellular location">
    <subcellularLocation>
        <location evidence="1">Secreted</location>
        <location evidence="1">Cell wall</location>
    </subcellularLocation>
</comment>
<proteinExistence type="inferred from homology"/>
<dbReference type="OrthoDB" id="2019149at2759"/>
<dbReference type="AlphaFoldDB" id="A0A1S2Z6Y9"/>
<dbReference type="GO" id="GO:0030599">
    <property type="term" value="F:pectinesterase activity"/>
    <property type="evidence" value="ECO:0007669"/>
    <property type="project" value="UniProtKB-EC"/>
</dbReference>
<evidence type="ECO:0000256" key="6">
    <source>
        <dbReference type="ARBA" id="ARBA00022801"/>
    </source>
</evidence>
<dbReference type="eggNOG" id="ENOG502QVK0">
    <property type="taxonomic scope" value="Eukaryota"/>
</dbReference>
<dbReference type="Gene3D" id="2.160.20.10">
    <property type="entry name" value="Single-stranded right-handed beta-helix, Pectin lyase-like"/>
    <property type="match status" value="1"/>
</dbReference>
<dbReference type="KEGG" id="cam:101494152"/>
<evidence type="ECO:0000256" key="1">
    <source>
        <dbReference type="ARBA" id="ARBA00004191"/>
    </source>
</evidence>
<dbReference type="GO" id="GO:0045490">
    <property type="term" value="P:pectin catabolic process"/>
    <property type="evidence" value="ECO:0007669"/>
    <property type="project" value="UniProtKB-UniPathway"/>
</dbReference>
<dbReference type="InterPro" id="IPR000070">
    <property type="entry name" value="Pectinesterase_cat"/>
</dbReference>
<evidence type="ECO:0000256" key="5">
    <source>
        <dbReference type="ARBA" id="ARBA00022512"/>
    </source>
</evidence>
<keyword evidence="5" id="KW-0964">Secreted</keyword>
<dbReference type="RefSeq" id="XP_004516153.1">
    <property type="nucleotide sequence ID" value="XM_004516096.1"/>
</dbReference>
<dbReference type="PaxDb" id="3827-XP_004516153.1"/>
<accession>A0A1S2Z6Y9</accession>
<dbReference type="InterPro" id="IPR012334">
    <property type="entry name" value="Pectin_lyas_fold"/>
</dbReference>
<dbReference type="STRING" id="3827.A0A1S2Z6Y9"/>
<protein>
    <recommendedName>
        <fullName evidence="4">pectinesterase</fullName>
        <ecNumber evidence="4">3.1.1.11</ecNumber>
    </recommendedName>
</protein>
<name>A0A1S2Z6Y9_CICAR</name>
<dbReference type="PANTHER" id="PTHR31321:SF134">
    <property type="entry name" value="PECTINESTERASE"/>
    <property type="match status" value="1"/>
</dbReference>
<dbReference type="Proteomes" id="UP000087171">
    <property type="component" value="Unplaced"/>
</dbReference>
<keyword evidence="5" id="KW-0134">Cell wall</keyword>
<evidence type="ECO:0000256" key="4">
    <source>
        <dbReference type="ARBA" id="ARBA00013229"/>
    </source>
</evidence>
<keyword evidence="6" id="KW-0378">Hydrolase</keyword>
<comment type="pathway">
    <text evidence="2">Glycan metabolism; pectin degradation; 2-dehydro-3-deoxy-D-gluconate from pectin: step 1/5.</text>
</comment>
<dbReference type="GO" id="GO:0042545">
    <property type="term" value="P:cell wall modification"/>
    <property type="evidence" value="ECO:0007669"/>
    <property type="project" value="InterPro"/>
</dbReference>
<sequence length="207" mass="22841">MSRELVLIPTEKSCIYLEGAGRTLTSIEWSTHINVTFQSKANYTVAKGITFTNTYNNPVLLDVNNITQAKAARISGDKCAFFDCGFLGVQDTLYDDDGRHYYHNCYIQGGTDFIYGNGQSLFEASTIFFSMGKYGPKRDGVITAQQRNSPNDTSGFVFKNCNISGTGGKTQLGRALNAYARVIITDSYLSDVIRPEGWSSVTFVGHE</sequence>
<dbReference type="UniPathway" id="UPA00545">
    <property type="reaction ID" value="UER00823"/>
</dbReference>
<evidence type="ECO:0000256" key="2">
    <source>
        <dbReference type="ARBA" id="ARBA00005184"/>
    </source>
</evidence>
<dbReference type="EC" id="3.1.1.11" evidence="4"/>
<evidence type="ECO:0000256" key="3">
    <source>
        <dbReference type="ARBA" id="ARBA00008891"/>
    </source>
</evidence>
<evidence type="ECO:0000313" key="10">
    <source>
        <dbReference type="RefSeq" id="XP_004516153.1"/>
    </source>
</evidence>
<reference evidence="10" key="1">
    <citation type="submission" date="2025-08" db="UniProtKB">
        <authorList>
            <consortium name="RefSeq"/>
        </authorList>
    </citation>
    <scope>IDENTIFICATION</scope>
    <source>
        <tissue evidence="10">Etiolated seedlings</tissue>
    </source>
</reference>
<organism evidence="9 10">
    <name type="scientific">Cicer arietinum</name>
    <name type="common">Chickpea</name>
    <name type="synonym">Garbanzo</name>
    <dbReference type="NCBI Taxonomy" id="3827"/>
    <lineage>
        <taxon>Eukaryota</taxon>
        <taxon>Viridiplantae</taxon>
        <taxon>Streptophyta</taxon>
        <taxon>Embryophyta</taxon>
        <taxon>Tracheophyta</taxon>
        <taxon>Spermatophyta</taxon>
        <taxon>Magnoliopsida</taxon>
        <taxon>eudicotyledons</taxon>
        <taxon>Gunneridae</taxon>
        <taxon>Pentapetalae</taxon>
        <taxon>rosids</taxon>
        <taxon>fabids</taxon>
        <taxon>Fabales</taxon>
        <taxon>Fabaceae</taxon>
        <taxon>Papilionoideae</taxon>
        <taxon>50 kb inversion clade</taxon>
        <taxon>NPAAA clade</taxon>
        <taxon>Hologalegina</taxon>
        <taxon>IRL clade</taxon>
        <taxon>Cicereae</taxon>
        <taxon>Cicer</taxon>
    </lineage>
</organism>
<dbReference type="GeneID" id="101494152"/>